<dbReference type="RefSeq" id="WP_116686041.1">
    <property type="nucleotide sequence ID" value="NZ_CAWNYD010000001.1"/>
</dbReference>
<proteinExistence type="predicted"/>
<comment type="caution">
    <text evidence="3">The sequence shown here is derived from an EMBL/GenBank/DDBJ whole genome shotgun (WGS) entry which is preliminary data.</text>
</comment>
<feature type="domain" description="GST C-terminal" evidence="2">
    <location>
        <begin position="87"/>
        <end position="224"/>
    </location>
</feature>
<dbReference type="InterPro" id="IPR040079">
    <property type="entry name" value="Glutathione_S-Trfase"/>
</dbReference>
<dbReference type="InterPro" id="IPR010987">
    <property type="entry name" value="Glutathione-S-Trfase_C-like"/>
</dbReference>
<evidence type="ECO:0000259" key="1">
    <source>
        <dbReference type="PROSITE" id="PS50404"/>
    </source>
</evidence>
<dbReference type="InterPro" id="IPR004045">
    <property type="entry name" value="Glutathione_S-Trfase_N"/>
</dbReference>
<organism evidence="3 4">
    <name type="scientific">Pelagibaculum spongiae</name>
    <dbReference type="NCBI Taxonomy" id="2080658"/>
    <lineage>
        <taxon>Bacteria</taxon>
        <taxon>Pseudomonadati</taxon>
        <taxon>Pseudomonadota</taxon>
        <taxon>Gammaproteobacteria</taxon>
        <taxon>Oceanospirillales</taxon>
        <taxon>Pelagibaculum</taxon>
    </lineage>
</organism>
<dbReference type="InterPro" id="IPR036249">
    <property type="entry name" value="Thioredoxin-like_sf"/>
</dbReference>
<dbReference type="PANTHER" id="PTHR44051:SF8">
    <property type="entry name" value="GLUTATHIONE S-TRANSFERASE GSTA"/>
    <property type="match status" value="1"/>
</dbReference>
<evidence type="ECO:0000313" key="3">
    <source>
        <dbReference type="EMBL" id="PVZ72455.1"/>
    </source>
</evidence>
<protein>
    <recommendedName>
        <fullName evidence="5">Glutathione S-transferase</fullName>
    </recommendedName>
</protein>
<dbReference type="EMBL" id="QDDL01000001">
    <property type="protein sequence ID" value="PVZ72455.1"/>
    <property type="molecule type" value="Genomic_DNA"/>
</dbReference>
<dbReference type="Proteomes" id="UP000244906">
    <property type="component" value="Unassembled WGS sequence"/>
</dbReference>
<gene>
    <name evidence="3" type="ORF">DC094_05475</name>
</gene>
<evidence type="ECO:0000259" key="2">
    <source>
        <dbReference type="PROSITE" id="PS50405"/>
    </source>
</evidence>
<dbReference type="PANTHER" id="PTHR44051">
    <property type="entry name" value="GLUTATHIONE S-TRANSFERASE-RELATED"/>
    <property type="match status" value="1"/>
</dbReference>
<dbReference type="OrthoDB" id="8634103at2"/>
<reference evidence="3 4" key="1">
    <citation type="submission" date="2018-04" db="EMBL/GenBank/DDBJ databases">
        <title>Thalassorhabdus spongiae gen. nov., sp. nov., isolated from a marine sponge in South-West Iceland.</title>
        <authorList>
            <person name="Knobloch S."/>
            <person name="Daussin A."/>
            <person name="Johannsson R."/>
            <person name="Marteinsson V.T."/>
        </authorList>
    </citation>
    <scope>NUCLEOTIDE SEQUENCE [LARGE SCALE GENOMIC DNA]</scope>
    <source>
        <strain evidence="3 4">Hp12</strain>
    </source>
</reference>
<dbReference type="AlphaFoldDB" id="A0A2V1H6Q9"/>
<dbReference type="PROSITE" id="PS50405">
    <property type="entry name" value="GST_CTER"/>
    <property type="match status" value="1"/>
</dbReference>
<evidence type="ECO:0000313" key="4">
    <source>
        <dbReference type="Proteomes" id="UP000244906"/>
    </source>
</evidence>
<sequence>MKLFFTPTSPYARKLRVLIRQKQLQVTEVLVNPWQGDKLDNPLGKIPYLLQENPQLPEAAQLLVDSRVITQYLDQQPSDHSLLIPEENAMRFQVLSIEAMADGIADATAAMVMAMRVDSEFASEKWFDWQQQKIIKTIEWLDHQLQDSFWLVGDQMTVADVALVCALDFINFRRPDISWQQHGPSLHEWFDCCLKAKHFVDTDPRLADWLSDKAICLSQIPSPTNNQASGNGDSESTS</sequence>
<accession>A0A2V1H6Q9</accession>
<dbReference type="Pfam" id="PF13410">
    <property type="entry name" value="GST_C_2"/>
    <property type="match status" value="1"/>
</dbReference>
<dbReference type="InterPro" id="IPR036282">
    <property type="entry name" value="Glutathione-S-Trfase_C_sf"/>
</dbReference>
<dbReference type="SUPFAM" id="SSF52833">
    <property type="entry name" value="Thioredoxin-like"/>
    <property type="match status" value="1"/>
</dbReference>
<feature type="domain" description="GST N-terminal" evidence="1">
    <location>
        <begin position="1"/>
        <end position="81"/>
    </location>
</feature>
<dbReference type="SUPFAM" id="SSF47616">
    <property type="entry name" value="GST C-terminal domain-like"/>
    <property type="match status" value="1"/>
</dbReference>
<dbReference type="Pfam" id="PF13417">
    <property type="entry name" value="GST_N_3"/>
    <property type="match status" value="1"/>
</dbReference>
<name>A0A2V1H6Q9_9GAMM</name>
<keyword evidence="4" id="KW-1185">Reference proteome</keyword>
<dbReference type="Gene3D" id="3.40.30.10">
    <property type="entry name" value="Glutaredoxin"/>
    <property type="match status" value="1"/>
</dbReference>
<dbReference type="Gene3D" id="1.20.1050.10">
    <property type="match status" value="1"/>
</dbReference>
<dbReference type="PROSITE" id="PS50404">
    <property type="entry name" value="GST_NTER"/>
    <property type="match status" value="1"/>
</dbReference>
<dbReference type="SFLD" id="SFLDS00019">
    <property type="entry name" value="Glutathione_Transferase_(cytos"/>
    <property type="match status" value="1"/>
</dbReference>
<evidence type="ECO:0008006" key="5">
    <source>
        <dbReference type="Google" id="ProtNLM"/>
    </source>
</evidence>